<feature type="chain" id="PRO_5043653921" evidence="1">
    <location>
        <begin position="29"/>
        <end position="139"/>
    </location>
</feature>
<dbReference type="AlphaFoldDB" id="A0AAW0E7W7"/>
<comment type="caution">
    <text evidence="2">The sequence shown here is derived from an EMBL/GenBank/DDBJ whole genome shotgun (WGS) entry which is preliminary data.</text>
</comment>
<reference evidence="2 3" key="1">
    <citation type="journal article" date="2024" name="J Genomics">
        <title>Draft genome sequencing and assembly of Favolaschia claudopus CIRM-BRFM 2984 isolated from oak limbs.</title>
        <authorList>
            <person name="Navarro D."/>
            <person name="Drula E."/>
            <person name="Chaduli D."/>
            <person name="Cazenave R."/>
            <person name="Ahrendt S."/>
            <person name="Wang J."/>
            <person name="Lipzen A."/>
            <person name="Daum C."/>
            <person name="Barry K."/>
            <person name="Grigoriev I.V."/>
            <person name="Favel A."/>
            <person name="Rosso M.N."/>
            <person name="Martin F."/>
        </authorList>
    </citation>
    <scope>NUCLEOTIDE SEQUENCE [LARGE SCALE GENOMIC DNA]</scope>
    <source>
        <strain evidence="2 3">CIRM-BRFM 2984</strain>
    </source>
</reference>
<proteinExistence type="predicted"/>
<keyword evidence="1" id="KW-0732">Signal</keyword>
<evidence type="ECO:0000313" key="2">
    <source>
        <dbReference type="EMBL" id="KAK7059883.1"/>
    </source>
</evidence>
<name>A0AAW0E7W7_9AGAR</name>
<protein>
    <submittedName>
        <fullName evidence="2">Uncharacterized protein</fullName>
    </submittedName>
</protein>
<dbReference type="EMBL" id="JAWWNJ010000003">
    <property type="protein sequence ID" value="KAK7059883.1"/>
    <property type="molecule type" value="Genomic_DNA"/>
</dbReference>
<evidence type="ECO:0000256" key="1">
    <source>
        <dbReference type="SAM" id="SignalP"/>
    </source>
</evidence>
<feature type="signal peptide" evidence="1">
    <location>
        <begin position="1"/>
        <end position="28"/>
    </location>
</feature>
<evidence type="ECO:0000313" key="3">
    <source>
        <dbReference type="Proteomes" id="UP001362999"/>
    </source>
</evidence>
<gene>
    <name evidence="2" type="ORF">R3P38DRAFT_3341426</name>
</gene>
<dbReference type="Proteomes" id="UP001362999">
    <property type="component" value="Unassembled WGS sequence"/>
</dbReference>
<keyword evidence="3" id="KW-1185">Reference proteome</keyword>
<organism evidence="2 3">
    <name type="scientific">Favolaschia claudopus</name>
    <dbReference type="NCBI Taxonomy" id="2862362"/>
    <lineage>
        <taxon>Eukaryota</taxon>
        <taxon>Fungi</taxon>
        <taxon>Dikarya</taxon>
        <taxon>Basidiomycota</taxon>
        <taxon>Agaricomycotina</taxon>
        <taxon>Agaricomycetes</taxon>
        <taxon>Agaricomycetidae</taxon>
        <taxon>Agaricales</taxon>
        <taxon>Marasmiineae</taxon>
        <taxon>Mycenaceae</taxon>
        <taxon>Favolaschia</taxon>
    </lineage>
</organism>
<accession>A0AAW0E7W7</accession>
<sequence length="139" mass="15789">MTFWALRSSLLSFSLLLLLINNAVLVLALPRNCFLLSPDQLQSVPGWSYLQTAVEANYGTEPYKIVTNDSQFPTKMASLCGGVAEGWVWFEYHARVQGHYKWSFQIEGILPEAADRRVSDIMRVSYPAKLRRSPDFSDL</sequence>